<comment type="caution">
    <text evidence="3">The sequence shown here is derived from an EMBL/GenBank/DDBJ whole genome shotgun (WGS) entry which is preliminary data.</text>
</comment>
<accession>A0AA38TC00</accession>
<dbReference type="PANTHER" id="PTHR46148">
    <property type="entry name" value="CHROMO DOMAIN-CONTAINING PROTEIN"/>
    <property type="match status" value="1"/>
</dbReference>
<name>A0AA38TC00_9ASTR</name>
<dbReference type="Pfam" id="PF24626">
    <property type="entry name" value="SH3_Tf2-1"/>
    <property type="match status" value="1"/>
</dbReference>
<feature type="region of interest" description="Disordered" evidence="1">
    <location>
        <begin position="207"/>
        <end position="307"/>
    </location>
</feature>
<evidence type="ECO:0000259" key="2">
    <source>
        <dbReference type="Pfam" id="PF24626"/>
    </source>
</evidence>
<dbReference type="AlphaFoldDB" id="A0AA38TC00"/>
<protein>
    <recommendedName>
        <fullName evidence="2">Tf2-1-like SH3-like domain-containing protein</fullName>
    </recommendedName>
</protein>
<reference evidence="3" key="1">
    <citation type="submission" date="2023-03" db="EMBL/GenBank/DDBJ databases">
        <title>Chromosome-scale reference genome and RAD-based genetic map of yellow starthistle (Centaurea solstitialis) reveal putative structural variation and QTLs associated with invader traits.</title>
        <authorList>
            <person name="Reatini B."/>
            <person name="Cang F.A."/>
            <person name="Jiang Q."/>
            <person name="Mckibben M.T.W."/>
            <person name="Barker M.S."/>
            <person name="Rieseberg L.H."/>
            <person name="Dlugosch K.M."/>
        </authorList>
    </citation>
    <scope>NUCLEOTIDE SEQUENCE</scope>
    <source>
        <strain evidence="3">CAN-66</strain>
        <tissue evidence="3">Leaf</tissue>
    </source>
</reference>
<gene>
    <name evidence="3" type="ORF">OSB04_021105</name>
</gene>
<evidence type="ECO:0000313" key="3">
    <source>
        <dbReference type="EMBL" id="KAJ9548562.1"/>
    </source>
</evidence>
<proteinExistence type="predicted"/>
<keyword evidence="4" id="KW-1185">Reference proteome</keyword>
<dbReference type="PANTHER" id="PTHR46148:SF57">
    <property type="entry name" value="OS12G0499874 PROTEIN"/>
    <property type="match status" value="1"/>
</dbReference>
<feature type="domain" description="Tf2-1-like SH3-like" evidence="2">
    <location>
        <begin position="758"/>
        <end position="809"/>
    </location>
</feature>
<evidence type="ECO:0000313" key="4">
    <source>
        <dbReference type="Proteomes" id="UP001172457"/>
    </source>
</evidence>
<feature type="non-terminal residue" evidence="3">
    <location>
        <position position="1"/>
    </location>
</feature>
<feature type="compositionally biased region" description="Basic and acidic residues" evidence="1">
    <location>
        <begin position="273"/>
        <end position="284"/>
    </location>
</feature>
<organism evidence="3 4">
    <name type="scientific">Centaurea solstitialis</name>
    <name type="common">yellow star-thistle</name>
    <dbReference type="NCBI Taxonomy" id="347529"/>
    <lineage>
        <taxon>Eukaryota</taxon>
        <taxon>Viridiplantae</taxon>
        <taxon>Streptophyta</taxon>
        <taxon>Embryophyta</taxon>
        <taxon>Tracheophyta</taxon>
        <taxon>Spermatophyta</taxon>
        <taxon>Magnoliopsida</taxon>
        <taxon>eudicotyledons</taxon>
        <taxon>Gunneridae</taxon>
        <taxon>Pentapetalae</taxon>
        <taxon>asterids</taxon>
        <taxon>campanulids</taxon>
        <taxon>Asterales</taxon>
        <taxon>Asteraceae</taxon>
        <taxon>Carduoideae</taxon>
        <taxon>Cardueae</taxon>
        <taxon>Centaureinae</taxon>
        <taxon>Centaurea</taxon>
    </lineage>
</organism>
<dbReference type="EMBL" id="JARYMX010000005">
    <property type="protein sequence ID" value="KAJ9548562.1"/>
    <property type="molecule type" value="Genomic_DNA"/>
</dbReference>
<dbReference type="InterPro" id="IPR056924">
    <property type="entry name" value="SH3_Tf2-1"/>
</dbReference>
<feature type="compositionally biased region" description="Basic and acidic residues" evidence="1">
    <location>
        <begin position="237"/>
        <end position="256"/>
    </location>
</feature>
<dbReference type="Proteomes" id="UP001172457">
    <property type="component" value="Chromosome 5"/>
</dbReference>
<evidence type="ECO:0000256" key="1">
    <source>
        <dbReference type="SAM" id="MobiDB-lite"/>
    </source>
</evidence>
<sequence length="946" mass="106449">MEVKSTIKDSVDVMALRKLSGLPDSAMLKVAGEIRPADAPAGFFALFEYPFKIGFKWPYSPLSRAFMTRFNLSPGQLMPQFWRVIQVIERVTKDWGRPAFSVNDLLTAYSVKPTDYDRYGLFPKGRGDTMLVHGTQVHDRGWKSRYVFVRSSSVLGEGGWVAPEWNSLEIDFSFEATEESKASVERFLSYSIGERLYSTQKAKEVLVESDDEVTQTDPEVQVISEEDLEGSSKKPSRRAEQLEAARRAALKKKEMAGGEPPAKRTRSASETIDPSHEVARKTDDVVDASPLKSAPPEDQSKGVKAAKTPVKLPKKTSFDVGSSSLNITLPKGFLEGDVMKNEDIFPAIEQFLLPSQKEQFAKLRVFKLALVFILGWTIKGDMRAKMASERAALKEADKAKEKVFKLAVTPHFPKLRREREFKWSKSLMRSKEQLIMRGEIDHRDIVPPGRLKGRAWLEVPISQEAQFCLVSVDLVGKSVNQDTDGEVKTKFVSMGGNLVENSLACPCLVVAEEIETRFSHVEVTHERILIVGIDDRAANVVADKLSRKVHSVVMRVLLMRLTATILVLELIRSSKVDTVKQRGSRVNWPSWGCDIRRLLTRSGRVWVLVLYEVIQILLDEFHKPKFSIHSGTTKNVSGLEYRLLVAGNETGCGSLWSKREVDSNSRGHVEGVRVGGSKDIYLPLAEFSCNNWFYAKAGMAPYKIWYGRRCRTPLFGKSGLHWNGSKGDGEYRDDLRAVMDRQKSYADKRRSDLEFIVGDKVLLKVSSWKGVIRFRTRGKLGPSYIGPFKVIACVGKVAYRIELPSELSQSRKCLADKSAHIPRGDIQVDGIGRLLCRKGRLRPYGTKRLDCERPMGVSKGSEWMWEPEAELRASYPKLFLERKRVQVVQEFDVIEGAIDHESMGVFKTPLLSEMVVGTSFGVPPGRLKGRAWLEVPISQEAQFCLV</sequence>